<comment type="similarity">
    <text evidence="2">Belongs to the RIX1/PELP1 family.</text>
</comment>
<dbReference type="AlphaFoldDB" id="A0AAD5W1G2"/>
<name>A0AAD5W1G2_9AGAR</name>
<gene>
    <name evidence="7" type="ORF">NP233_g842</name>
</gene>
<dbReference type="PANTHER" id="PTHR34105">
    <property type="entry name" value="PROLINE-, GLUTAMIC ACID- AND LEUCINE-RICH PROTEIN 1"/>
    <property type="match status" value="1"/>
</dbReference>
<dbReference type="GO" id="GO:0005634">
    <property type="term" value="C:nucleus"/>
    <property type="evidence" value="ECO:0007669"/>
    <property type="project" value="UniProtKB-SubCell"/>
</dbReference>
<comment type="caution">
    <text evidence="7">The sequence shown here is derived from an EMBL/GenBank/DDBJ whole genome shotgun (WGS) entry which is preliminary data.</text>
</comment>
<dbReference type="InterPro" id="IPR016024">
    <property type="entry name" value="ARM-type_fold"/>
</dbReference>
<evidence type="ECO:0000313" key="7">
    <source>
        <dbReference type="EMBL" id="KAJ3575808.1"/>
    </source>
</evidence>
<feature type="compositionally biased region" description="Low complexity" evidence="5">
    <location>
        <begin position="689"/>
        <end position="706"/>
    </location>
</feature>
<comment type="subcellular location">
    <subcellularLocation>
        <location evidence="1">Nucleus</location>
    </subcellularLocation>
</comment>
<keyword evidence="4" id="KW-0539">Nucleus</keyword>
<feature type="compositionally biased region" description="Polar residues" evidence="5">
    <location>
        <begin position="664"/>
        <end position="674"/>
    </location>
</feature>
<dbReference type="InterPro" id="IPR012583">
    <property type="entry name" value="RIX1_N"/>
</dbReference>
<reference evidence="7" key="1">
    <citation type="submission" date="2022-07" db="EMBL/GenBank/DDBJ databases">
        <title>Genome Sequence of Leucocoprinus birnbaumii.</title>
        <authorList>
            <person name="Buettner E."/>
        </authorList>
    </citation>
    <scope>NUCLEOTIDE SEQUENCE</scope>
    <source>
        <strain evidence="7">VT141</strain>
    </source>
</reference>
<evidence type="ECO:0000313" key="8">
    <source>
        <dbReference type="Proteomes" id="UP001213000"/>
    </source>
</evidence>
<feature type="compositionally biased region" description="Acidic residues" evidence="5">
    <location>
        <begin position="718"/>
        <end position="737"/>
    </location>
</feature>
<dbReference type="GO" id="GO:0006364">
    <property type="term" value="P:rRNA processing"/>
    <property type="evidence" value="ECO:0007669"/>
    <property type="project" value="TreeGrafter"/>
</dbReference>
<feature type="region of interest" description="Disordered" evidence="5">
    <location>
        <begin position="645"/>
        <end position="737"/>
    </location>
</feature>
<keyword evidence="8" id="KW-1185">Reference proteome</keyword>
<dbReference type="Proteomes" id="UP001213000">
    <property type="component" value="Unassembled WGS sequence"/>
</dbReference>
<proteinExistence type="inferred from homology"/>
<evidence type="ECO:0000256" key="5">
    <source>
        <dbReference type="SAM" id="MobiDB-lite"/>
    </source>
</evidence>
<dbReference type="SUPFAM" id="SSF48371">
    <property type="entry name" value="ARM repeat"/>
    <property type="match status" value="1"/>
</dbReference>
<evidence type="ECO:0000256" key="3">
    <source>
        <dbReference type="ARBA" id="ARBA00021502"/>
    </source>
</evidence>
<accession>A0AAD5W1G2</accession>
<evidence type="ECO:0000256" key="4">
    <source>
        <dbReference type="ARBA" id="ARBA00023242"/>
    </source>
</evidence>
<sequence>MSEHHSLKSLLNIHLASDTSAVLHLHFILNTLTVESLAPSPHLPKWTARVQSLLHSRDAGGRWAGLVLAQKTAILSQELLLENGQTWVGVALPLLSKNDPAVVLKAAIRLLRTIFTRSHEAPEFRRHVAIPTIPKLLAILIPLVEQTRDLELKIVALTALVNLIPLYPTLHKASYPALSGLALRFLDGQPHAPVSQDLLSAASRLYSVIHVTGGKVGASSLWRKTLEETLNFGTNAFWSLRTTFVGQPPGDFSLQTHEDPVTLIPLHLDRLQCAVTIIDDLFGAIVYRPVQLPLGVIVRFALRLLQTSDNSKRDGFVDPTIHSLELSMVSKIQALGCSLITSLVDRLDGHMYPHRTQILRALSILLEHQKPAEHRVVLLQTLKIVLARYPSSHSSLISTRLMKAVLPSVSRILITSGNIEDARINGTASAKGRKGKKKAQNFEGEEVFSSTRAVLCPADADGELLLAALDVVRLLLRDHHLSAAMQSISVRVLIAIMLTVIRIPPATLSSDPGLYPNVMNKLHGISTEITTGTSSVLSKSLPFIVTALGYGGSNVAESQRQLDLLLHPRLPPVIRPMPLAESLSLMYSEEADEEAGLRKSLGIFSSQDELLQHRDLEMESPAVLSLPPAPKPTVVASITTQPPVQPVSLSQLKGKEKATAAPEPTSTLAGSPTEEQYRSSVIEAPKLRSSQPPTTSQQTEASSSTQKAPTYNVPGISAEDEDEEMPAIDLDSDSEIE</sequence>
<dbReference type="Pfam" id="PF08167">
    <property type="entry name" value="RIX1"/>
    <property type="match status" value="1"/>
</dbReference>
<evidence type="ECO:0000256" key="2">
    <source>
        <dbReference type="ARBA" id="ARBA00010511"/>
    </source>
</evidence>
<dbReference type="EMBL" id="JANIEX010000026">
    <property type="protein sequence ID" value="KAJ3575808.1"/>
    <property type="molecule type" value="Genomic_DNA"/>
</dbReference>
<evidence type="ECO:0000259" key="6">
    <source>
        <dbReference type="Pfam" id="PF08167"/>
    </source>
</evidence>
<evidence type="ECO:0000256" key="1">
    <source>
        <dbReference type="ARBA" id="ARBA00004123"/>
    </source>
</evidence>
<organism evidence="7 8">
    <name type="scientific">Leucocoprinus birnbaumii</name>
    <dbReference type="NCBI Taxonomy" id="56174"/>
    <lineage>
        <taxon>Eukaryota</taxon>
        <taxon>Fungi</taxon>
        <taxon>Dikarya</taxon>
        <taxon>Basidiomycota</taxon>
        <taxon>Agaricomycotina</taxon>
        <taxon>Agaricomycetes</taxon>
        <taxon>Agaricomycetidae</taxon>
        <taxon>Agaricales</taxon>
        <taxon>Agaricineae</taxon>
        <taxon>Agaricaceae</taxon>
        <taxon>Leucocoprinus</taxon>
    </lineage>
</organism>
<dbReference type="PANTHER" id="PTHR34105:SF1">
    <property type="entry name" value="PROLINE-, GLUTAMIC ACID- AND LEUCINE-RICH PROTEIN 1"/>
    <property type="match status" value="1"/>
</dbReference>
<feature type="domain" description="Pre-rRNA-processing protein RIX1 N-terminal" evidence="6">
    <location>
        <begin position="8"/>
        <end position="190"/>
    </location>
</feature>
<protein>
    <recommendedName>
        <fullName evidence="3">Pre-rRNA-processing protein RIX1</fullName>
    </recommendedName>
</protein>